<organism evidence="3 4">
    <name type="scientific">Pseudoalteromonas phenolica</name>
    <dbReference type="NCBI Taxonomy" id="161398"/>
    <lineage>
        <taxon>Bacteria</taxon>
        <taxon>Pseudomonadati</taxon>
        <taxon>Pseudomonadota</taxon>
        <taxon>Gammaproteobacteria</taxon>
        <taxon>Alteromonadales</taxon>
        <taxon>Pseudoalteromonadaceae</taxon>
        <taxon>Pseudoalteromonas</taxon>
    </lineage>
</organism>
<dbReference type="InterPro" id="IPR016087">
    <property type="entry name" value="Chalcone_isomerase"/>
</dbReference>
<evidence type="ECO:0000313" key="3">
    <source>
        <dbReference type="EMBL" id="RZQ54861.1"/>
    </source>
</evidence>
<feature type="chain" id="PRO_5020390757" description="Chalcone isomerase domain-containing protein" evidence="1">
    <location>
        <begin position="18"/>
        <end position="164"/>
    </location>
</feature>
<reference evidence="3 4" key="1">
    <citation type="submission" date="2018-01" db="EMBL/GenBank/DDBJ databases">
        <title>Co-occurrence of chitin degradation, pigmentation and bioactivity in marine Pseudoalteromonas.</title>
        <authorList>
            <person name="Paulsen S."/>
            <person name="Gram L."/>
            <person name="Machado H."/>
        </authorList>
    </citation>
    <scope>NUCLEOTIDE SEQUENCE [LARGE SCALE GENOMIC DNA]</scope>
    <source>
        <strain evidence="3 4">S3898</strain>
    </source>
</reference>
<evidence type="ECO:0000259" key="2">
    <source>
        <dbReference type="Pfam" id="PF16036"/>
    </source>
</evidence>
<keyword evidence="1" id="KW-0732">Signal</keyword>
<comment type="caution">
    <text evidence="3">The sequence shown here is derived from an EMBL/GenBank/DDBJ whole genome shotgun (WGS) entry which is preliminary data.</text>
</comment>
<feature type="domain" description="Chalcone isomerase" evidence="2">
    <location>
        <begin position="21"/>
        <end position="161"/>
    </location>
</feature>
<proteinExistence type="predicted"/>
<accession>A0A4Q7IS83</accession>
<name>A0A4Q7IS83_9GAMM</name>
<dbReference type="Pfam" id="PF16036">
    <property type="entry name" value="Chalcone_3"/>
    <property type="match status" value="1"/>
</dbReference>
<dbReference type="Proteomes" id="UP000291338">
    <property type="component" value="Unassembled WGS sequence"/>
</dbReference>
<sequence length="164" mass="18858">MRVIFLICFFFSFNGFASPVQDLTKYGEGQMSVMFWDLYKAELFGQSPSYQAGATPIALKITYLRDIDKEDLIEATLDQWGHIGYENESIPNWAKQLDQIWPDIKEGSQLTIRVHRDGASDFYDATRKIGSMTDQQFGKAFLEIWLSEKTSEPKLRAQLIGEKK</sequence>
<dbReference type="AlphaFoldDB" id="A0A4Q7IS83"/>
<dbReference type="RefSeq" id="WP_130253863.1">
    <property type="nucleotide sequence ID" value="NZ_PPSX01000006.1"/>
</dbReference>
<feature type="signal peptide" evidence="1">
    <location>
        <begin position="1"/>
        <end position="17"/>
    </location>
</feature>
<dbReference type="EMBL" id="PPSX01000006">
    <property type="protein sequence ID" value="RZQ54861.1"/>
    <property type="molecule type" value="Genomic_DNA"/>
</dbReference>
<gene>
    <name evidence="3" type="ORF">C1E23_01405</name>
</gene>
<evidence type="ECO:0000256" key="1">
    <source>
        <dbReference type="SAM" id="SignalP"/>
    </source>
</evidence>
<evidence type="ECO:0000313" key="4">
    <source>
        <dbReference type="Proteomes" id="UP000291338"/>
    </source>
</evidence>
<protein>
    <recommendedName>
        <fullName evidence="2">Chalcone isomerase domain-containing protein</fullName>
    </recommendedName>
</protein>